<feature type="compositionally biased region" description="Basic and acidic residues" evidence="1">
    <location>
        <begin position="196"/>
        <end position="215"/>
    </location>
</feature>
<keyword evidence="2" id="KW-1133">Transmembrane helix</keyword>
<evidence type="ECO:0000313" key="4">
    <source>
        <dbReference type="Proteomes" id="UP000307000"/>
    </source>
</evidence>
<keyword evidence="4" id="KW-1185">Reference proteome</keyword>
<feature type="compositionally biased region" description="Polar residues" evidence="1">
    <location>
        <begin position="63"/>
        <end position="87"/>
    </location>
</feature>
<organism evidence="3 4">
    <name type="scientific">Glutamicibacter creatinolyticus</name>
    <dbReference type="NCBI Taxonomy" id="162496"/>
    <lineage>
        <taxon>Bacteria</taxon>
        <taxon>Bacillati</taxon>
        <taxon>Actinomycetota</taxon>
        <taxon>Actinomycetes</taxon>
        <taxon>Micrococcales</taxon>
        <taxon>Micrococcaceae</taxon>
        <taxon>Glutamicibacter</taxon>
    </lineage>
</organism>
<sequence>MSDNTQPASSRRALREKRRAEMEALLANSKAEQEAREQAAREEGADSKKAPQPAAAPGKQTPRPSSTSGSNTSKPASGAKSTPQNAPKTGEAPKKPANKSGAAKPAEAKKDTAKSGATQQHAKPEAAKNAAENPVATKPAATKSSAPKPAVAKPASKTADAKTPNGKPTDAKAGDSKPAAQSSESESGDSAVGERASLRRARDREALRERRRLQEEVSQLTNHVPAVEPGDDPKPLTRRQLRLQALAEQQKAENTGTAKPVPVKPQNSKPAKDEDSPETTVMSVEEALAARRESAPTPPVDPNLLRDDDNDIDLEVLAHQREMAARAAIISRRAAERERLRQQNAKAGQEAPASDPFTGAMGNISELEDKVSRSGVPSPKTESVSLDLDSTGKIAPAKKPADKTGKKPEAKPDSKAPAKEAAKPAPKPAAQKPAVKKAMPAAKPKPKEEEQATSAQATSGDPVQMPRVDAVSAQGLQPLDAQTAGVRRANNMFLAMIAALAVGGIALVVGIIMMLNN</sequence>
<keyword evidence="2" id="KW-0812">Transmembrane</keyword>
<protein>
    <submittedName>
        <fullName evidence="3">Uncharacterized protein</fullName>
    </submittedName>
</protein>
<evidence type="ECO:0000256" key="2">
    <source>
        <dbReference type="SAM" id="Phobius"/>
    </source>
</evidence>
<name>A0A5B7WTJ1_9MICC</name>
<dbReference type="AlphaFoldDB" id="A0A5B7WTJ1"/>
<dbReference type="EMBL" id="CP034412">
    <property type="protein sequence ID" value="QCY47318.1"/>
    <property type="molecule type" value="Genomic_DNA"/>
</dbReference>
<proteinExistence type="predicted"/>
<feature type="region of interest" description="Disordered" evidence="1">
    <location>
        <begin position="1"/>
        <end position="308"/>
    </location>
</feature>
<reference evidence="3 4" key="1">
    <citation type="submission" date="2018-12" db="EMBL/GenBank/DDBJ databases">
        <title>Complete Genome Sequence of Glutamicibacter creatinolyticus strain LGCM259,isolated from an abscess of a 12-year-old mare in Italy.</title>
        <authorList>
            <person name="Santos R.G."/>
            <person name="Silva A.L."/>
            <person name="Seyffert N."/>
            <person name="Castro T.L.P."/>
            <person name="Attili A.R."/>
            <person name="Rifici C."/>
            <person name="Mazzullo G."/>
            <person name="Brenig B."/>
            <person name="Venanzi F."/>
            <person name="Azevedo V."/>
        </authorList>
    </citation>
    <scope>NUCLEOTIDE SEQUENCE [LARGE SCALE GENOMIC DNA]</scope>
    <source>
        <strain evidence="3 4">LGCM 259</strain>
    </source>
</reference>
<feature type="compositionally biased region" description="Low complexity" evidence="1">
    <location>
        <begin position="242"/>
        <end position="253"/>
    </location>
</feature>
<dbReference type="KEGG" id="gcr:GcLGCM259_1589"/>
<keyword evidence="2" id="KW-0472">Membrane</keyword>
<feature type="compositionally biased region" description="Basic and acidic residues" evidence="1">
    <location>
        <begin position="399"/>
        <end position="422"/>
    </location>
</feature>
<dbReference type="RefSeq" id="WP_138926314.1">
    <property type="nucleotide sequence ID" value="NZ_CP034412.1"/>
</dbReference>
<evidence type="ECO:0000313" key="3">
    <source>
        <dbReference type="EMBL" id="QCY47318.1"/>
    </source>
</evidence>
<dbReference type="Proteomes" id="UP000307000">
    <property type="component" value="Chromosome"/>
</dbReference>
<feature type="compositionally biased region" description="Low complexity" evidence="1">
    <location>
        <begin position="50"/>
        <end position="62"/>
    </location>
</feature>
<feature type="region of interest" description="Disordered" evidence="1">
    <location>
        <begin position="336"/>
        <end position="464"/>
    </location>
</feature>
<feature type="compositionally biased region" description="Basic and acidic residues" evidence="1">
    <location>
        <begin position="31"/>
        <end position="49"/>
    </location>
</feature>
<accession>A0A5B7WTJ1</accession>
<evidence type="ECO:0000256" key="1">
    <source>
        <dbReference type="SAM" id="MobiDB-lite"/>
    </source>
</evidence>
<gene>
    <name evidence="3" type="ORF">GcLGCM259_1589</name>
</gene>
<feature type="compositionally biased region" description="Low complexity" evidence="1">
    <location>
        <begin position="127"/>
        <end position="158"/>
    </location>
</feature>
<feature type="transmembrane region" description="Helical" evidence="2">
    <location>
        <begin position="492"/>
        <end position="515"/>
    </location>
</feature>
<feature type="compositionally biased region" description="Low complexity" evidence="1">
    <location>
        <begin position="428"/>
        <end position="442"/>
    </location>
</feature>